<accession>A0A919GNR5</accession>
<evidence type="ECO:0000256" key="1">
    <source>
        <dbReference type="SAM" id="MobiDB-lite"/>
    </source>
</evidence>
<reference evidence="2" key="1">
    <citation type="journal article" date="2014" name="Int. J. Syst. Evol. Microbiol.">
        <title>Complete genome sequence of Corynebacterium casei LMG S-19264T (=DSM 44701T), isolated from a smear-ripened cheese.</title>
        <authorList>
            <consortium name="US DOE Joint Genome Institute (JGI-PGF)"/>
            <person name="Walter F."/>
            <person name="Albersmeier A."/>
            <person name="Kalinowski J."/>
            <person name="Ruckert C."/>
        </authorList>
    </citation>
    <scope>NUCLEOTIDE SEQUENCE</scope>
    <source>
        <strain evidence="2">CGMCC 4.7403</strain>
    </source>
</reference>
<keyword evidence="3" id="KW-1185">Reference proteome</keyword>
<sequence length="59" mass="6337">MSTAGHQPADRSAGGKEVTDLSRHTREELDTVAAELIGRPRKTLGRETPAERLSKPLAA</sequence>
<dbReference type="EMBL" id="BNAT01000009">
    <property type="protein sequence ID" value="GHH87952.1"/>
    <property type="molecule type" value="Genomic_DNA"/>
</dbReference>
<dbReference type="AlphaFoldDB" id="A0A919GNR5"/>
<comment type="caution">
    <text evidence="2">The sequence shown here is derived from an EMBL/GenBank/DDBJ whole genome shotgun (WGS) entry which is preliminary data.</text>
</comment>
<name>A0A919GNR5_9ACTN</name>
<feature type="region of interest" description="Disordered" evidence="1">
    <location>
        <begin position="1"/>
        <end position="59"/>
    </location>
</feature>
<feature type="compositionally biased region" description="Basic and acidic residues" evidence="1">
    <location>
        <begin position="13"/>
        <end position="29"/>
    </location>
</feature>
<proteinExistence type="predicted"/>
<reference evidence="2" key="2">
    <citation type="submission" date="2020-09" db="EMBL/GenBank/DDBJ databases">
        <authorList>
            <person name="Sun Q."/>
            <person name="Zhou Y."/>
        </authorList>
    </citation>
    <scope>NUCLEOTIDE SEQUENCE</scope>
    <source>
        <strain evidence="2">CGMCC 4.7403</strain>
    </source>
</reference>
<evidence type="ECO:0000313" key="3">
    <source>
        <dbReference type="Proteomes" id="UP000603227"/>
    </source>
</evidence>
<gene>
    <name evidence="2" type="ORF">GCM10017771_31240</name>
</gene>
<organism evidence="2 3">
    <name type="scientific">Streptomyces capitiformicae</name>
    <dbReference type="NCBI Taxonomy" id="2014920"/>
    <lineage>
        <taxon>Bacteria</taxon>
        <taxon>Bacillati</taxon>
        <taxon>Actinomycetota</taxon>
        <taxon>Actinomycetes</taxon>
        <taxon>Kitasatosporales</taxon>
        <taxon>Streptomycetaceae</taxon>
        <taxon>Streptomyces</taxon>
    </lineage>
</organism>
<feature type="compositionally biased region" description="Basic and acidic residues" evidence="1">
    <location>
        <begin position="44"/>
        <end position="59"/>
    </location>
</feature>
<protein>
    <submittedName>
        <fullName evidence="2">Uncharacterized protein</fullName>
    </submittedName>
</protein>
<evidence type="ECO:0000313" key="2">
    <source>
        <dbReference type="EMBL" id="GHH87952.1"/>
    </source>
</evidence>
<dbReference type="Proteomes" id="UP000603227">
    <property type="component" value="Unassembled WGS sequence"/>
</dbReference>